<keyword evidence="6" id="KW-1185">Reference proteome</keyword>
<dbReference type="GO" id="GO:0016301">
    <property type="term" value="F:kinase activity"/>
    <property type="evidence" value="ECO:0007669"/>
    <property type="project" value="UniProtKB-KW"/>
</dbReference>
<gene>
    <name evidence="5" type="ORF">SAMN02745148_01271</name>
</gene>
<dbReference type="GO" id="GO:0000287">
    <property type="term" value="F:magnesium ion binding"/>
    <property type="evidence" value="ECO:0007669"/>
    <property type="project" value="InterPro"/>
</dbReference>
<keyword evidence="5" id="KW-0418">Kinase</keyword>
<evidence type="ECO:0000259" key="4">
    <source>
        <dbReference type="Pfam" id="PF13793"/>
    </source>
</evidence>
<dbReference type="InterPro" id="IPR029099">
    <property type="entry name" value="Pribosyltran_N"/>
</dbReference>
<name>A0A1M4X0H4_9GAMM</name>
<feature type="domain" description="Phosphoribosyltransferase" evidence="3">
    <location>
        <begin position="156"/>
        <end position="255"/>
    </location>
</feature>
<dbReference type="Pfam" id="PF00156">
    <property type="entry name" value="Pribosyltran"/>
    <property type="match status" value="1"/>
</dbReference>
<evidence type="ECO:0000259" key="3">
    <source>
        <dbReference type="Pfam" id="PF00156"/>
    </source>
</evidence>
<dbReference type="EMBL" id="FQUJ01000005">
    <property type="protein sequence ID" value="SHE86877.1"/>
    <property type="molecule type" value="Genomic_DNA"/>
</dbReference>
<dbReference type="InterPro" id="IPR005946">
    <property type="entry name" value="Rib-P_diPkinase"/>
</dbReference>
<dbReference type="STRING" id="1121942.SAMN02745148_01271"/>
<dbReference type="AlphaFoldDB" id="A0A1M4X0H4"/>
<dbReference type="Gene3D" id="3.40.50.2020">
    <property type="match status" value="2"/>
</dbReference>
<dbReference type="GO" id="GO:0004749">
    <property type="term" value="F:ribose phosphate diphosphokinase activity"/>
    <property type="evidence" value="ECO:0007669"/>
    <property type="project" value="TreeGrafter"/>
</dbReference>
<dbReference type="PANTHER" id="PTHR10210:SF41">
    <property type="entry name" value="RIBOSE-PHOSPHATE PYROPHOSPHOKINASE 1, CHLOROPLASTIC"/>
    <property type="match status" value="1"/>
</dbReference>
<dbReference type="SUPFAM" id="SSF53271">
    <property type="entry name" value="PRTase-like"/>
    <property type="match status" value="2"/>
</dbReference>
<organism evidence="5 6">
    <name type="scientific">Modicisalibacter ilicicola DSM 19980</name>
    <dbReference type="NCBI Taxonomy" id="1121942"/>
    <lineage>
        <taxon>Bacteria</taxon>
        <taxon>Pseudomonadati</taxon>
        <taxon>Pseudomonadota</taxon>
        <taxon>Gammaproteobacteria</taxon>
        <taxon>Oceanospirillales</taxon>
        <taxon>Halomonadaceae</taxon>
        <taxon>Modicisalibacter</taxon>
    </lineage>
</organism>
<dbReference type="OrthoDB" id="324294at2"/>
<dbReference type="RefSeq" id="WP_072820918.1">
    <property type="nucleotide sequence ID" value="NZ_FQUJ01000005.1"/>
</dbReference>
<dbReference type="GO" id="GO:0002189">
    <property type="term" value="C:ribose phosphate diphosphokinase complex"/>
    <property type="evidence" value="ECO:0007669"/>
    <property type="project" value="TreeGrafter"/>
</dbReference>
<dbReference type="SMART" id="SM01400">
    <property type="entry name" value="Pribosyltran_N"/>
    <property type="match status" value="1"/>
</dbReference>
<evidence type="ECO:0000256" key="2">
    <source>
        <dbReference type="RuleBase" id="RU004324"/>
    </source>
</evidence>
<dbReference type="PANTHER" id="PTHR10210">
    <property type="entry name" value="RIBOSE-PHOSPHATE DIPHOSPHOKINASE FAMILY MEMBER"/>
    <property type="match status" value="1"/>
</dbReference>
<sequence>MATLLLHFEDENVPARRLAEAMELSAALIERHRFPDEELRLTLPFAEGGPVPDTLVVYRSLDRPNDKLVELLLIARHARQQGARRLVLVAPYLAYMRQDIAFHPGEVVSQTIVGGFLGELFDGVITVDPHLHRIDHLQEAIPLDQAVTLSGVPRLAELIAARLDDPLLVGPDAESAQWVEGAAAATGFDHGVCRKVRHGDTRVDIELPGIDVDGRQVVLIDDVASSGHTLARAAEALLGAGAASVDVAVTHALFAGNAFEVMKNAGVGKVWSTDCIIHPSNAISMAPVLADALGRMLVKGAKPGDARTA</sequence>
<dbReference type="NCBIfam" id="TIGR01251">
    <property type="entry name" value="ribP_PPkin"/>
    <property type="match status" value="1"/>
</dbReference>
<dbReference type="GO" id="GO:0006164">
    <property type="term" value="P:purine nucleotide biosynthetic process"/>
    <property type="evidence" value="ECO:0007669"/>
    <property type="project" value="TreeGrafter"/>
</dbReference>
<dbReference type="GO" id="GO:0005737">
    <property type="term" value="C:cytoplasm"/>
    <property type="evidence" value="ECO:0007669"/>
    <property type="project" value="TreeGrafter"/>
</dbReference>
<evidence type="ECO:0000313" key="5">
    <source>
        <dbReference type="EMBL" id="SHE86877.1"/>
    </source>
</evidence>
<feature type="domain" description="Ribose-phosphate pyrophosphokinase N-terminal" evidence="4">
    <location>
        <begin position="14"/>
        <end position="113"/>
    </location>
</feature>
<dbReference type="Pfam" id="PF13793">
    <property type="entry name" value="Pribosyltran_N"/>
    <property type="match status" value="1"/>
</dbReference>
<evidence type="ECO:0000313" key="6">
    <source>
        <dbReference type="Proteomes" id="UP000184346"/>
    </source>
</evidence>
<dbReference type="NCBIfam" id="NF005537">
    <property type="entry name" value="PRK07199.1"/>
    <property type="match status" value="1"/>
</dbReference>
<dbReference type="InterPro" id="IPR029057">
    <property type="entry name" value="PRTase-like"/>
</dbReference>
<dbReference type="InterPro" id="IPR000836">
    <property type="entry name" value="PRTase_dom"/>
</dbReference>
<accession>A0A1M4X0H4</accession>
<evidence type="ECO:0000256" key="1">
    <source>
        <dbReference type="ARBA" id="ARBA00022727"/>
    </source>
</evidence>
<protein>
    <submittedName>
        <fullName evidence="5">Ribose-phosphate pyrophosphokinase</fullName>
    </submittedName>
</protein>
<comment type="similarity">
    <text evidence="2">Belongs to the ribose-phosphate pyrophosphokinase family.</text>
</comment>
<dbReference type="Proteomes" id="UP000184346">
    <property type="component" value="Unassembled WGS sequence"/>
</dbReference>
<reference evidence="5 6" key="1">
    <citation type="submission" date="2016-11" db="EMBL/GenBank/DDBJ databases">
        <authorList>
            <person name="Jaros S."/>
            <person name="Januszkiewicz K."/>
            <person name="Wedrychowicz H."/>
        </authorList>
    </citation>
    <scope>NUCLEOTIDE SEQUENCE [LARGE SCALE GENOMIC DNA]</scope>
    <source>
        <strain evidence="5 6">DSM 19980</strain>
    </source>
</reference>
<keyword evidence="5" id="KW-0808">Transferase</keyword>
<dbReference type="CDD" id="cd06223">
    <property type="entry name" value="PRTases_typeI"/>
    <property type="match status" value="1"/>
</dbReference>
<dbReference type="GO" id="GO:0006015">
    <property type="term" value="P:5-phosphoribose 1-diphosphate biosynthetic process"/>
    <property type="evidence" value="ECO:0007669"/>
    <property type="project" value="TreeGrafter"/>
</dbReference>
<keyword evidence="1 2" id="KW-0545">Nucleotide biosynthesis</keyword>
<proteinExistence type="inferred from homology"/>